<keyword evidence="7" id="KW-1185">Reference proteome</keyword>
<evidence type="ECO:0000259" key="5">
    <source>
        <dbReference type="PROSITE" id="PS50932"/>
    </source>
</evidence>
<evidence type="ECO:0000313" key="7">
    <source>
        <dbReference type="Proteomes" id="UP000637578"/>
    </source>
</evidence>
<dbReference type="SMART" id="SM00354">
    <property type="entry name" value="HTH_LACI"/>
    <property type="match status" value="1"/>
</dbReference>
<dbReference type="InterPro" id="IPR010982">
    <property type="entry name" value="Lambda_DNA-bd_dom_sf"/>
</dbReference>
<evidence type="ECO:0000256" key="2">
    <source>
        <dbReference type="ARBA" id="ARBA00023125"/>
    </source>
</evidence>
<reference evidence="6" key="2">
    <citation type="submission" date="2020-09" db="EMBL/GenBank/DDBJ databases">
        <authorList>
            <person name="Sun Q."/>
            <person name="Zhou Y."/>
        </authorList>
    </citation>
    <scope>NUCLEOTIDE SEQUENCE</scope>
    <source>
        <strain evidence="6">CGMCC 4.5737</strain>
    </source>
</reference>
<gene>
    <name evidence="6" type="ORF">GCM10012275_10460</name>
</gene>
<organism evidence="6 7">
    <name type="scientific">Longimycelium tulufanense</name>
    <dbReference type="NCBI Taxonomy" id="907463"/>
    <lineage>
        <taxon>Bacteria</taxon>
        <taxon>Bacillati</taxon>
        <taxon>Actinomycetota</taxon>
        <taxon>Actinomycetes</taxon>
        <taxon>Pseudonocardiales</taxon>
        <taxon>Pseudonocardiaceae</taxon>
        <taxon>Longimycelium</taxon>
    </lineage>
</organism>
<dbReference type="Pfam" id="PF00356">
    <property type="entry name" value="LacI"/>
    <property type="match status" value="1"/>
</dbReference>
<evidence type="ECO:0000313" key="6">
    <source>
        <dbReference type="EMBL" id="GGM41367.1"/>
    </source>
</evidence>
<dbReference type="PANTHER" id="PTHR30146">
    <property type="entry name" value="LACI-RELATED TRANSCRIPTIONAL REPRESSOR"/>
    <property type="match status" value="1"/>
</dbReference>
<proteinExistence type="predicted"/>
<evidence type="ECO:0000256" key="1">
    <source>
        <dbReference type="ARBA" id="ARBA00023015"/>
    </source>
</evidence>
<dbReference type="InterPro" id="IPR028082">
    <property type="entry name" value="Peripla_BP_I"/>
</dbReference>
<feature type="domain" description="HTH lacI-type" evidence="5">
    <location>
        <begin position="5"/>
        <end position="46"/>
    </location>
</feature>
<sequence length="339" mass="37262">MTGRFRIRDIASQAGLSEATVDRVLHRRPGVSARAVRAVEQALTDLERQETQLRLTGRTFLIDVVMHAPQRFSDAVRGALEAELPLLRPVVIRVRFHLRESWPVDDLLDTLDTIARRGSQGVLLKAPDVPEMVAAVDRLTTTGIPVVALVTDLPTSRRAAYVGIDNRAAGATAAYLIQQWLGDRPGSVLVTVSRGFFRGEEEREMGFRAAMRSWRLSRSVVEISDTDGLDATLRDRVDDCLSNDLTINAVYSIGGGNVATLDAFAAAGRECAVYIAHDLDVDNIQLLRQGRISAVLHHDLHTDMRHACQVVMQTHRALPTTPPPAPSQIQVITPHNLPS</sequence>
<dbReference type="CDD" id="cd06307">
    <property type="entry name" value="PBP1_sugar_binding"/>
    <property type="match status" value="1"/>
</dbReference>
<dbReference type="InterPro" id="IPR000843">
    <property type="entry name" value="HTH_LacI"/>
</dbReference>
<dbReference type="AlphaFoldDB" id="A0A8J3FU82"/>
<feature type="region of interest" description="Disordered" evidence="4">
    <location>
        <begin position="317"/>
        <end position="339"/>
    </location>
</feature>
<feature type="compositionally biased region" description="Polar residues" evidence="4">
    <location>
        <begin position="327"/>
        <end position="339"/>
    </location>
</feature>
<dbReference type="PANTHER" id="PTHR30146:SF152">
    <property type="entry name" value="TRANSCRIPTIONAL REGULATORY PROTEIN"/>
    <property type="match status" value="1"/>
</dbReference>
<dbReference type="EMBL" id="BMMK01000003">
    <property type="protein sequence ID" value="GGM41367.1"/>
    <property type="molecule type" value="Genomic_DNA"/>
</dbReference>
<dbReference type="RefSeq" id="WP_189054460.1">
    <property type="nucleotide sequence ID" value="NZ_BMMK01000003.1"/>
</dbReference>
<name>A0A8J3FU82_9PSEU</name>
<dbReference type="GO" id="GO:0000976">
    <property type="term" value="F:transcription cis-regulatory region binding"/>
    <property type="evidence" value="ECO:0007669"/>
    <property type="project" value="TreeGrafter"/>
</dbReference>
<evidence type="ECO:0000256" key="3">
    <source>
        <dbReference type="ARBA" id="ARBA00023163"/>
    </source>
</evidence>
<dbReference type="Gene3D" id="3.40.50.2300">
    <property type="match status" value="2"/>
</dbReference>
<keyword evidence="2 6" id="KW-0238">DNA-binding</keyword>
<comment type="caution">
    <text evidence="6">The sequence shown here is derived from an EMBL/GenBank/DDBJ whole genome shotgun (WGS) entry which is preliminary data.</text>
</comment>
<protein>
    <submittedName>
        <fullName evidence="6">DNA-binding protein</fullName>
    </submittedName>
</protein>
<keyword evidence="1" id="KW-0805">Transcription regulation</keyword>
<dbReference type="SUPFAM" id="SSF53822">
    <property type="entry name" value="Periplasmic binding protein-like I"/>
    <property type="match status" value="1"/>
</dbReference>
<dbReference type="InterPro" id="IPR025997">
    <property type="entry name" value="SBP_2_dom"/>
</dbReference>
<dbReference type="SUPFAM" id="SSF47413">
    <property type="entry name" value="lambda repressor-like DNA-binding domains"/>
    <property type="match status" value="1"/>
</dbReference>
<dbReference type="PROSITE" id="PS50932">
    <property type="entry name" value="HTH_LACI_2"/>
    <property type="match status" value="1"/>
</dbReference>
<evidence type="ECO:0000256" key="4">
    <source>
        <dbReference type="SAM" id="MobiDB-lite"/>
    </source>
</evidence>
<dbReference type="CDD" id="cd01392">
    <property type="entry name" value="HTH_LacI"/>
    <property type="match status" value="1"/>
</dbReference>
<accession>A0A8J3FU82</accession>
<dbReference type="Proteomes" id="UP000637578">
    <property type="component" value="Unassembled WGS sequence"/>
</dbReference>
<reference evidence="6" key="1">
    <citation type="journal article" date="2014" name="Int. J. Syst. Evol. Microbiol.">
        <title>Complete genome sequence of Corynebacterium casei LMG S-19264T (=DSM 44701T), isolated from a smear-ripened cheese.</title>
        <authorList>
            <consortium name="US DOE Joint Genome Institute (JGI-PGF)"/>
            <person name="Walter F."/>
            <person name="Albersmeier A."/>
            <person name="Kalinowski J."/>
            <person name="Ruckert C."/>
        </authorList>
    </citation>
    <scope>NUCLEOTIDE SEQUENCE</scope>
    <source>
        <strain evidence="6">CGMCC 4.5737</strain>
    </source>
</reference>
<dbReference type="Pfam" id="PF13407">
    <property type="entry name" value="Peripla_BP_4"/>
    <property type="match status" value="1"/>
</dbReference>
<dbReference type="Gene3D" id="1.10.260.40">
    <property type="entry name" value="lambda repressor-like DNA-binding domains"/>
    <property type="match status" value="1"/>
</dbReference>
<keyword evidence="3" id="KW-0804">Transcription</keyword>
<dbReference type="GO" id="GO:0003700">
    <property type="term" value="F:DNA-binding transcription factor activity"/>
    <property type="evidence" value="ECO:0007669"/>
    <property type="project" value="TreeGrafter"/>
</dbReference>